<dbReference type="GO" id="GO:0008146">
    <property type="term" value="F:sulfotransferase activity"/>
    <property type="evidence" value="ECO:0007669"/>
    <property type="project" value="InterPro"/>
</dbReference>
<dbReference type="PANTHER" id="PTHR11783">
    <property type="entry name" value="SULFOTRANSFERASE SULT"/>
    <property type="match status" value="1"/>
</dbReference>
<dbReference type="KEGG" id="crg:105334986"/>
<evidence type="ECO:0000256" key="2">
    <source>
        <dbReference type="ARBA" id="ARBA00022679"/>
    </source>
</evidence>
<dbReference type="Pfam" id="PF00685">
    <property type="entry name" value="Sulfotransfer_1"/>
    <property type="match status" value="1"/>
</dbReference>
<accession>A0A8W8MXD5</accession>
<feature type="domain" description="Sulfotransferase" evidence="3">
    <location>
        <begin position="36"/>
        <end position="269"/>
    </location>
</feature>
<dbReference type="OrthoDB" id="6341251at2759"/>
<dbReference type="GeneID" id="105334986"/>
<dbReference type="OMA" id="CVAYEEL"/>
<dbReference type="Proteomes" id="UP000005408">
    <property type="component" value="Unassembled WGS sequence"/>
</dbReference>
<protein>
    <recommendedName>
        <fullName evidence="3">Sulfotransferase domain-containing protein</fullName>
    </recommendedName>
</protein>
<organism evidence="4 5">
    <name type="scientific">Magallana gigas</name>
    <name type="common">Pacific oyster</name>
    <name type="synonym">Crassostrea gigas</name>
    <dbReference type="NCBI Taxonomy" id="29159"/>
    <lineage>
        <taxon>Eukaryota</taxon>
        <taxon>Metazoa</taxon>
        <taxon>Spiralia</taxon>
        <taxon>Lophotrochozoa</taxon>
        <taxon>Mollusca</taxon>
        <taxon>Bivalvia</taxon>
        <taxon>Autobranchia</taxon>
        <taxon>Pteriomorphia</taxon>
        <taxon>Ostreida</taxon>
        <taxon>Ostreoidea</taxon>
        <taxon>Ostreidae</taxon>
        <taxon>Magallana</taxon>
    </lineage>
</organism>
<evidence type="ECO:0000313" key="4">
    <source>
        <dbReference type="EnsemblMetazoa" id="G4356.1:cds"/>
    </source>
</evidence>
<sequence length="276" mass="32279">MATLRVDDLLLPGFPPLLKDARKRIEDIENFPTRKEDILLFNYPKSGNHWLNAIIPRLLRNSLDSDHKQTDQMLEFVEDLESLKSMPSPRVMTSHLLSRNLPKDHIAKGGKIVHIIRNPKDVALSAFHHYNQDPHVTEVHGVSKELSTFLDSFLKGDSVYGSWFDREREWEEFAKKNIENFYVMYYEDLKQNGMESMKKLSTFLGTSTDPKFLQAVYDTCSIEEVKKRLESPFEKIFHRKGIVGDWKSSFTDADNKKFDQVYKEKMKDSKLKIRFS</sequence>
<evidence type="ECO:0000313" key="5">
    <source>
        <dbReference type="Proteomes" id="UP000005408"/>
    </source>
</evidence>
<proteinExistence type="inferred from homology"/>
<dbReference type="InterPro" id="IPR000863">
    <property type="entry name" value="Sulfotransferase_dom"/>
</dbReference>
<dbReference type="Gene3D" id="3.40.50.300">
    <property type="entry name" value="P-loop containing nucleotide triphosphate hydrolases"/>
    <property type="match status" value="1"/>
</dbReference>
<keyword evidence="5" id="KW-1185">Reference proteome</keyword>
<reference evidence="4" key="1">
    <citation type="submission" date="2022-08" db="UniProtKB">
        <authorList>
            <consortium name="EnsemblMetazoa"/>
        </authorList>
    </citation>
    <scope>IDENTIFICATION</scope>
    <source>
        <strain evidence="4">05x7-T-G4-1.051#20</strain>
    </source>
</reference>
<dbReference type="AlphaFoldDB" id="A0A8W8MXD5"/>
<name>A0A8W8MXD5_MAGGI</name>
<dbReference type="SUPFAM" id="SSF52540">
    <property type="entry name" value="P-loop containing nucleoside triphosphate hydrolases"/>
    <property type="match status" value="1"/>
</dbReference>
<keyword evidence="2" id="KW-0808">Transferase</keyword>
<comment type="similarity">
    <text evidence="1">Belongs to the sulfotransferase 1 family.</text>
</comment>
<dbReference type="InterPro" id="IPR027417">
    <property type="entry name" value="P-loop_NTPase"/>
</dbReference>
<evidence type="ECO:0000259" key="3">
    <source>
        <dbReference type="Pfam" id="PF00685"/>
    </source>
</evidence>
<dbReference type="EnsemblMetazoa" id="G4356.1">
    <property type="protein sequence ID" value="G4356.1:cds"/>
    <property type="gene ID" value="G4356"/>
</dbReference>
<evidence type="ECO:0000256" key="1">
    <source>
        <dbReference type="ARBA" id="ARBA00005771"/>
    </source>
</evidence>